<evidence type="ECO:0000256" key="2">
    <source>
        <dbReference type="ARBA" id="ARBA00022840"/>
    </source>
</evidence>
<dbReference type="GO" id="GO:0043138">
    <property type="term" value="F:3'-5' DNA helicase activity"/>
    <property type="evidence" value="ECO:0007669"/>
    <property type="project" value="TreeGrafter"/>
</dbReference>
<dbReference type="PANTHER" id="PTHR47957">
    <property type="entry name" value="ATP-DEPENDENT HELICASE HRQ1"/>
    <property type="match status" value="1"/>
</dbReference>
<dbReference type="Pfam" id="PF09369">
    <property type="entry name" value="MZB"/>
    <property type="match status" value="1"/>
</dbReference>
<dbReference type="GO" id="GO:0036297">
    <property type="term" value="P:interstrand cross-link repair"/>
    <property type="evidence" value="ECO:0007669"/>
    <property type="project" value="TreeGrafter"/>
</dbReference>
<keyword evidence="2" id="KW-0067">ATP-binding</keyword>
<reference evidence="5" key="1">
    <citation type="submission" date="2023-03" db="EMBL/GenBank/DDBJ databases">
        <title>Mating type loci evolution in Malassezia.</title>
        <authorList>
            <person name="Coelho M.A."/>
        </authorList>
    </citation>
    <scope>NUCLEOTIDE SEQUENCE</scope>
    <source>
        <strain evidence="5">CBS 9431</strain>
    </source>
</reference>
<dbReference type="PANTHER" id="PTHR47957:SF3">
    <property type="entry name" value="ATP-DEPENDENT HELICASE HRQ1"/>
    <property type="match status" value="1"/>
</dbReference>
<protein>
    <submittedName>
        <fullName evidence="5">ATP-dependent 3'-5' DNA helicase</fullName>
    </submittedName>
</protein>
<dbReference type="InterPro" id="IPR011545">
    <property type="entry name" value="DEAD/DEAH_box_helicase_dom"/>
</dbReference>
<dbReference type="InterPro" id="IPR055227">
    <property type="entry name" value="HRQ1_WHD"/>
</dbReference>
<dbReference type="GO" id="GO:0005524">
    <property type="term" value="F:ATP binding"/>
    <property type="evidence" value="ECO:0007669"/>
    <property type="project" value="UniProtKB-KW"/>
</dbReference>
<evidence type="ECO:0000313" key="5">
    <source>
        <dbReference type="EMBL" id="WFD38467.1"/>
    </source>
</evidence>
<proteinExistence type="predicted"/>
<dbReference type="GO" id="GO:0006289">
    <property type="term" value="P:nucleotide-excision repair"/>
    <property type="evidence" value="ECO:0007669"/>
    <property type="project" value="TreeGrafter"/>
</dbReference>
<keyword evidence="5" id="KW-0347">Helicase</keyword>
<organism evidence="5 6">
    <name type="scientific">Malassezia japonica</name>
    <dbReference type="NCBI Taxonomy" id="223818"/>
    <lineage>
        <taxon>Eukaryota</taxon>
        <taxon>Fungi</taxon>
        <taxon>Dikarya</taxon>
        <taxon>Basidiomycota</taxon>
        <taxon>Ustilaginomycotina</taxon>
        <taxon>Malasseziomycetes</taxon>
        <taxon>Malasseziales</taxon>
        <taxon>Malasseziaceae</taxon>
        <taxon>Malassezia</taxon>
    </lineage>
</organism>
<dbReference type="Pfam" id="PF22982">
    <property type="entry name" value="WHD_HRQ1"/>
    <property type="match status" value="1"/>
</dbReference>
<dbReference type="Pfam" id="PF00271">
    <property type="entry name" value="Helicase_C"/>
    <property type="match status" value="1"/>
</dbReference>
<dbReference type="GO" id="GO:0003676">
    <property type="term" value="F:nucleic acid binding"/>
    <property type="evidence" value="ECO:0007669"/>
    <property type="project" value="InterPro"/>
</dbReference>
<feature type="domain" description="Helicase C-terminal" evidence="4">
    <location>
        <begin position="438"/>
        <end position="595"/>
    </location>
</feature>
<evidence type="ECO:0000259" key="3">
    <source>
        <dbReference type="PROSITE" id="PS51192"/>
    </source>
</evidence>
<dbReference type="InterPro" id="IPR014001">
    <property type="entry name" value="Helicase_ATP-bd"/>
</dbReference>
<dbReference type="SMART" id="SM00490">
    <property type="entry name" value="HELICc"/>
    <property type="match status" value="1"/>
</dbReference>
<evidence type="ECO:0000259" key="4">
    <source>
        <dbReference type="PROSITE" id="PS51194"/>
    </source>
</evidence>
<accession>A0AAF0F4W2</accession>
<evidence type="ECO:0000256" key="1">
    <source>
        <dbReference type="ARBA" id="ARBA00022741"/>
    </source>
</evidence>
<sequence>MKAVCPDLIEFAYVPTASLHTEESDPKRRRTDDDLYELPGQVAPQYTLLFEFTDRSVDTSKATGKRVLNVKRGASQKETIRVIGRRNDMFERAMNTMLCACEEASTDPLVLVMEAAQKYVPVRPGEVPLDHERRTQRERLDAWALDPASKPSVAQILAELKEQPWWREQIVPGGRRTFPARPAIYLDPEPALDDETATALKQAHGISQLYRHQALAVNAYRRGKNVVVCTGTSSGKSLVYQIPIASALSQDPEATAMCIFPTKALSQDQLQSMHRLFFAYTSLGGASIATYDGDTPREERRAIRESVRVLFTNPDMLHQSILPHEEMWRRFFRGLRIVVVDELHVYSGIFGTHVALILRRLRRVCTALGNPNVQFVSCSATIANPATHMASLLALSEDSIAVVDEDGSPCGCKEWAVWNPPEIDPDGLGGARVSSYTEVSQLFRHLILHGLRTIVFAKVRRTCEIIVRQVREDLARDGHTDLAQRVHGYRSGYSAADRRQLEQQMFSGDILGLVATSALELGVDIGSLDAVIMFGMPYSAASMWQQAGRAGRRQHDALVVLLAEPFSVDQYYMRNPELIFTQPHAPLWVDTQNEFVLSSHIQCAALEVPIEVHEDTAFFGPRLDALALQQLEKDAAGFYHYTDTSGTQPAKSISIRGARQETYKYVDTNTGAVLEEVEVERVFFEAFQGAVFLHQGTTYICQDVLHDHNVALLARADVMYHTRPRDLTDTDATQTWRIRTLEHAHLLAYYGQVTLTSRVWGYYKVDRRANILDTVEVDSPPMVRSTKGLWIDVPWSIIEQIAEHGINAPAAIHAAEHAILSLTPLFVASGSDDVRTECKVPRREIGDKKQPTQRKRPSRLIFYDKPGNDAGICAQVFQHLDALLRIALSVIEKCPCPDGCPGCIETPSCAGDAVSSKVGAGAVLRGLLDQPVFGEHDPVHYEEGHAARQLGQTDALLHTLCSPEPVPMRDDSITVEQVVEEAMVARPWPRNAHR</sequence>
<dbReference type="InterPro" id="IPR027417">
    <property type="entry name" value="P-loop_NTPase"/>
</dbReference>
<dbReference type="GO" id="GO:0005634">
    <property type="term" value="C:nucleus"/>
    <property type="evidence" value="ECO:0007669"/>
    <property type="project" value="TreeGrafter"/>
</dbReference>
<keyword evidence="6" id="KW-1185">Reference proteome</keyword>
<dbReference type="Proteomes" id="UP001217754">
    <property type="component" value="Chromosome 2"/>
</dbReference>
<dbReference type="SUPFAM" id="SSF52540">
    <property type="entry name" value="P-loop containing nucleoside triphosphate hydrolases"/>
    <property type="match status" value="1"/>
</dbReference>
<keyword evidence="1" id="KW-0547">Nucleotide-binding</keyword>
<dbReference type="PROSITE" id="PS51194">
    <property type="entry name" value="HELICASE_CTER"/>
    <property type="match status" value="1"/>
</dbReference>
<dbReference type="Gene3D" id="3.40.50.300">
    <property type="entry name" value="P-loop containing nucleotide triphosphate hydrolases"/>
    <property type="match status" value="2"/>
</dbReference>
<dbReference type="InterPro" id="IPR001650">
    <property type="entry name" value="Helicase_C-like"/>
</dbReference>
<dbReference type="Pfam" id="PF00270">
    <property type="entry name" value="DEAD"/>
    <property type="match status" value="1"/>
</dbReference>
<keyword evidence="5" id="KW-0378">Hydrolase</keyword>
<dbReference type="PROSITE" id="PS51192">
    <property type="entry name" value="HELICASE_ATP_BIND_1"/>
    <property type="match status" value="1"/>
</dbReference>
<dbReference type="CDD" id="cd17923">
    <property type="entry name" value="DEXHc_Hrq1-like"/>
    <property type="match status" value="1"/>
</dbReference>
<gene>
    <name evidence="5" type="primary">HRQ1</name>
    <name evidence="5" type="ORF">MJAP1_001420</name>
</gene>
<feature type="domain" description="Helicase ATP-binding" evidence="3">
    <location>
        <begin position="217"/>
        <end position="400"/>
    </location>
</feature>
<dbReference type="CDD" id="cd18797">
    <property type="entry name" value="SF2_C_Hrq"/>
    <property type="match status" value="1"/>
</dbReference>
<dbReference type="GeneID" id="85225069"/>
<dbReference type="EMBL" id="CP119959">
    <property type="protein sequence ID" value="WFD38467.1"/>
    <property type="molecule type" value="Genomic_DNA"/>
</dbReference>
<dbReference type="InterPro" id="IPR018973">
    <property type="entry name" value="MZB"/>
</dbReference>
<dbReference type="RefSeq" id="XP_060121364.1">
    <property type="nucleotide sequence ID" value="XM_060265381.1"/>
</dbReference>
<evidence type="ECO:0000313" key="6">
    <source>
        <dbReference type="Proteomes" id="UP001217754"/>
    </source>
</evidence>
<name>A0AAF0F4W2_9BASI</name>
<dbReference type="SMART" id="SM00487">
    <property type="entry name" value="DEXDc"/>
    <property type="match status" value="1"/>
</dbReference>
<dbReference type="AlphaFoldDB" id="A0AAF0F4W2"/>